<accession>A0ABQ9H5E7</accession>
<keyword evidence="3" id="KW-1185">Reference proteome</keyword>
<proteinExistence type="predicted"/>
<sequence length="85" mass="10056">MITNITVEQQISSDHLPVLIKIKIQTDTIQEEIKKASQFTETSKIMRETNDHIDMLIKERNRARRSFKRQCTQEAKNQLDSLNRK</sequence>
<name>A0ABQ9H5E7_9NEOP</name>
<reference evidence="2 3" key="1">
    <citation type="submission" date="2023-02" db="EMBL/GenBank/DDBJ databases">
        <title>LHISI_Scaffold_Assembly.</title>
        <authorList>
            <person name="Stuart O.P."/>
            <person name="Cleave R."/>
            <person name="Magrath M.J.L."/>
            <person name="Mikheyev A.S."/>
        </authorList>
    </citation>
    <scope>NUCLEOTIDE SEQUENCE [LARGE SCALE GENOMIC DNA]</scope>
    <source>
        <strain evidence="2">Daus_M_001</strain>
        <tissue evidence="2">Leg muscle</tissue>
    </source>
</reference>
<dbReference type="Proteomes" id="UP001159363">
    <property type="component" value="Chromosome 6"/>
</dbReference>
<feature type="region of interest" description="Disordered" evidence="1">
    <location>
        <begin position="64"/>
        <end position="85"/>
    </location>
</feature>
<evidence type="ECO:0000256" key="1">
    <source>
        <dbReference type="SAM" id="MobiDB-lite"/>
    </source>
</evidence>
<protein>
    <recommendedName>
        <fullName evidence="4">Endonuclease/exonuclease/phosphatase domain-containing protein</fullName>
    </recommendedName>
</protein>
<evidence type="ECO:0000313" key="2">
    <source>
        <dbReference type="EMBL" id="KAJ8879508.1"/>
    </source>
</evidence>
<evidence type="ECO:0008006" key="4">
    <source>
        <dbReference type="Google" id="ProtNLM"/>
    </source>
</evidence>
<evidence type="ECO:0000313" key="3">
    <source>
        <dbReference type="Proteomes" id="UP001159363"/>
    </source>
</evidence>
<organism evidence="2 3">
    <name type="scientific">Dryococelus australis</name>
    <dbReference type="NCBI Taxonomy" id="614101"/>
    <lineage>
        <taxon>Eukaryota</taxon>
        <taxon>Metazoa</taxon>
        <taxon>Ecdysozoa</taxon>
        <taxon>Arthropoda</taxon>
        <taxon>Hexapoda</taxon>
        <taxon>Insecta</taxon>
        <taxon>Pterygota</taxon>
        <taxon>Neoptera</taxon>
        <taxon>Polyneoptera</taxon>
        <taxon>Phasmatodea</taxon>
        <taxon>Verophasmatodea</taxon>
        <taxon>Anareolatae</taxon>
        <taxon>Phasmatidae</taxon>
        <taxon>Eurycanthinae</taxon>
        <taxon>Dryococelus</taxon>
    </lineage>
</organism>
<dbReference type="EMBL" id="JARBHB010000007">
    <property type="protein sequence ID" value="KAJ8879508.1"/>
    <property type="molecule type" value="Genomic_DNA"/>
</dbReference>
<comment type="caution">
    <text evidence="2">The sequence shown here is derived from an EMBL/GenBank/DDBJ whole genome shotgun (WGS) entry which is preliminary data.</text>
</comment>
<feature type="compositionally biased region" description="Polar residues" evidence="1">
    <location>
        <begin position="69"/>
        <end position="85"/>
    </location>
</feature>
<gene>
    <name evidence="2" type="ORF">PR048_020116</name>
</gene>